<organism evidence="1 2">
    <name type="scientific">Klebsormidium nitens</name>
    <name type="common">Green alga</name>
    <name type="synonym">Ulothrix nitens</name>
    <dbReference type="NCBI Taxonomy" id="105231"/>
    <lineage>
        <taxon>Eukaryota</taxon>
        <taxon>Viridiplantae</taxon>
        <taxon>Streptophyta</taxon>
        <taxon>Klebsormidiophyceae</taxon>
        <taxon>Klebsormidiales</taxon>
        <taxon>Klebsormidiaceae</taxon>
        <taxon>Klebsormidium</taxon>
    </lineage>
</organism>
<dbReference type="EMBL" id="DF237315">
    <property type="protein sequence ID" value="GAQ87635.1"/>
    <property type="molecule type" value="Genomic_DNA"/>
</dbReference>
<dbReference type="AlphaFoldDB" id="A0A1Y1I9I8"/>
<keyword evidence="2" id="KW-1185">Reference proteome</keyword>
<gene>
    <name evidence="1" type="ORF">KFL_003660170</name>
</gene>
<proteinExistence type="predicted"/>
<reference evidence="1 2" key="1">
    <citation type="journal article" date="2014" name="Nat. Commun.">
        <title>Klebsormidium flaccidum genome reveals primary factors for plant terrestrial adaptation.</title>
        <authorList>
            <person name="Hori K."/>
            <person name="Maruyama F."/>
            <person name="Fujisawa T."/>
            <person name="Togashi T."/>
            <person name="Yamamoto N."/>
            <person name="Seo M."/>
            <person name="Sato S."/>
            <person name="Yamada T."/>
            <person name="Mori H."/>
            <person name="Tajima N."/>
            <person name="Moriyama T."/>
            <person name="Ikeuchi M."/>
            <person name="Watanabe M."/>
            <person name="Wada H."/>
            <person name="Kobayashi K."/>
            <person name="Saito M."/>
            <person name="Masuda T."/>
            <person name="Sasaki-Sekimoto Y."/>
            <person name="Mashiguchi K."/>
            <person name="Awai K."/>
            <person name="Shimojima M."/>
            <person name="Masuda S."/>
            <person name="Iwai M."/>
            <person name="Nobusawa T."/>
            <person name="Narise T."/>
            <person name="Kondo S."/>
            <person name="Saito H."/>
            <person name="Sato R."/>
            <person name="Murakawa M."/>
            <person name="Ihara Y."/>
            <person name="Oshima-Yamada Y."/>
            <person name="Ohtaka K."/>
            <person name="Satoh M."/>
            <person name="Sonobe K."/>
            <person name="Ishii M."/>
            <person name="Ohtani R."/>
            <person name="Kanamori-Sato M."/>
            <person name="Honoki R."/>
            <person name="Miyazaki D."/>
            <person name="Mochizuki H."/>
            <person name="Umetsu J."/>
            <person name="Higashi K."/>
            <person name="Shibata D."/>
            <person name="Kamiya Y."/>
            <person name="Sato N."/>
            <person name="Nakamura Y."/>
            <person name="Tabata S."/>
            <person name="Ida S."/>
            <person name="Kurokawa K."/>
            <person name="Ohta H."/>
        </authorList>
    </citation>
    <scope>NUCLEOTIDE SEQUENCE [LARGE SCALE GENOMIC DNA]</scope>
    <source>
        <strain evidence="1 2">NIES-2285</strain>
    </source>
</reference>
<evidence type="ECO:0000313" key="1">
    <source>
        <dbReference type="EMBL" id="GAQ87635.1"/>
    </source>
</evidence>
<protein>
    <submittedName>
        <fullName evidence="1">Uncharacterized protein</fullName>
    </submittedName>
</protein>
<accession>A0A1Y1I9I8</accession>
<sequence>MVDPDCSLPGLVAGGGAGHSSLGAGDWVHKWLVSKPKFLQPERVLGPVPRRRARPAVTVPALPDFQLNGHDDQDPVPALHHQLPRRHFPKIFVALYSGFLWRDIAQREA</sequence>
<name>A0A1Y1I9I8_KLENI</name>
<evidence type="ECO:0000313" key="2">
    <source>
        <dbReference type="Proteomes" id="UP000054558"/>
    </source>
</evidence>
<dbReference type="Proteomes" id="UP000054558">
    <property type="component" value="Unassembled WGS sequence"/>
</dbReference>